<dbReference type="AlphaFoldDB" id="N4U542"/>
<reference evidence="2" key="2">
    <citation type="journal article" date="2014" name="PLoS ONE">
        <title>Genome and Transcriptome Analysis of the Fungal Pathogen Fusarium oxysporum f. sp. cubense Causing Banana Vascular Wilt Disease.</title>
        <authorList>
            <person name="Guo L."/>
            <person name="Han L."/>
            <person name="Yang L."/>
            <person name="Zeng H."/>
            <person name="Fan D."/>
            <person name="Zhu Y."/>
            <person name="Feng Y."/>
            <person name="Wang G."/>
            <person name="Peng C."/>
            <person name="Jiang X."/>
            <person name="Zhou D."/>
            <person name="Ni P."/>
            <person name="Liang C."/>
            <person name="Liu L."/>
            <person name="Wang J."/>
            <person name="Mao C."/>
            <person name="Fang X."/>
            <person name="Peng M."/>
            <person name="Huang J."/>
        </authorList>
    </citation>
    <scope>NUCLEOTIDE SEQUENCE [LARGE SCALE GENOMIC DNA]</scope>
    <source>
        <strain evidence="2">race 1</strain>
    </source>
</reference>
<proteinExistence type="predicted"/>
<reference evidence="2" key="1">
    <citation type="submission" date="2012-09" db="EMBL/GenBank/DDBJ databases">
        <title>Genome sequencing and comparative transcriptomics of race 1 and race 4 of banana pathogen: Fusarium oxysporum f. sp. cubense.</title>
        <authorList>
            <person name="Fang X."/>
            <person name="Huang J."/>
        </authorList>
    </citation>
    <scope>NUCLEOTIDE SEQUENCE [LARGE SCALE GENOMIC DNA]</scope>
    <source>
        <strain evidence="2">race 1</strain>
    </source>
</reference>
<dbReference type="Proteomes" id="UP000016928">
    <property type="component" value="Unassembled WGS sequence"/>
</dbReference>
<name>N4U542_FUSC1</name>
<sequence>MNNIHTPLRSGPLLGISLDQHTYIPGDIITGYVYRQFHTISPDASLSICMFGRGRTIGVIGNNSQEYRGVFDLCYHPKIIFQGPLHIESSKHKQKWPFNVTLPKYVNTYTPLGPISHRMPPSYMLRKTKNMAAVIEYVIKTRLTMTVQGQTEVLEATFPFKVINMTPDSPIADFRVERHRHQCIVSSHRLNPGMQDVKVSWKDKIKQSLHGSKNPTLAFDLFVEVPKVVQLDNPTPIPFRLLVSPNWEETSDTIQDVKLVSVHVCIITITTIICHAGLQVTESTEVDLGLSQAIKLRGEAIRIPFTADCQPIDIGEMINLRIGLQSTRFPQQWISVQSEFTHSFQIYNIRVSHQLKWSVQGEIAGERFKATGTSDLLVLKPSDGREHSERETNSQDVVLEAGERIPLRQDSSWIRPPAEEQLPSFADAQREGSRVGIGEMNSMRMAKTFAWTLTLGMLHLVFNKHEQIIPLIAQKNALYSLYLCQD</sequence>
<protein>
    <recommendedName>
        <fullName evidence="3">Arrestin-like N-terminal domain-containing protein</fullName>
    </recommendedName>
</protein>
<gene>
    <name evidence="1" type="ORF">FOC1_g10012203</name>
</gene>
<evidence type="ECO:0008006" key="3">
    <source>
        <dbReference type="Google" id="ProtNLM"/>
    </source>
</evidence>
<evidence type="ECO:0000313" key="2">
    <source>
        <dbReference type="Proteomes" id="UP000016928"/>
    </source>
</evidence>
<dbReference type="EMBL" id="KB730192">
    <property type="protein sequence ID" value="ENH70294.1"/>
    <property type="molecule type" value="Genomic_DNA"/>
</dbReference>
<dbReference type="VEuPathDB" id="FungiDB:FOC1_g10012203"/>
<dbReference type="HOGENOM" id="CLU_042066_0_0_1"/>
<dbReference type="OMA" id="DEIQIPC"/>
<organism evidence="1 2">
    <name type="scientific">Fusarium oxysporum f. sp. cubense (strain race 1)</name>
    <name type="common">Panama disease fungus</name>
    <dbReference type="NCBI Taxonomy" id="1229664"/>
    <lineage>
        <taxon>Eukaryota</taxon>
        <taxon>Fungi</taxon>
        <taxon>Dikarya</taxon>
        <taxon>Ascomycota</taxon>
        <taxon>Pezizomycotina</taxon>
        <taxon>Sordariomycetes</taxon>
        <taxon>Hypocreomycetidae</taxon>
        <taxon>Hypocreales</taxon>
        <taxon>Nectriaceae</taxon>
        <taxon>Fusarium</taxon>
        <taxon>Fusarium oxysporum species complex</taxon>
    </lineage>
</organism>
<dbReference type="OrthoDB" id="2333384at2759"/>
<evidence type="ECO:0000313" key="1">
    <source>
        <dbReference type="EMBL" id="ENH70294.1"/>
    </source>
</evidence>
<accession>N4U542</accession>